<feature type="domain" description="LytR/CpsA/Psr regulator C-terminal" evidence="2">
    <location>
        <begin position="57"/>
        <end position="144"/>
    </location>
</feature>
<reference evidence="3" key="1">
    <citation type="submission" date="2020-11" db="EMBL/GenBank/DDBJ databases">
        <title>Nocardioides cynanchi sp. nov., isolated from soil of rhizosphere of Cynanchum wilfordii.</title>
        <authorList>
            <person name="Lee J.-S."/>
            <person name="Suh M.K."/>
            <person name="Kim J.-S."/>
        </authorList>
    </citation>
    <scope>NUCLEOTIDE SEQUENCE</scope>
    <source>
        <strain evidence="3">KCTC 19276</strain>
    </source>
</reference>
<keyword evidence="1" id="KW-0812">Transmembrane</keyword>
<accession>A0A930VHT2</accession>
<keyword evidence="1" id="KW-1133">Transmembrane helix</keyword>
<evidence type="ECO:0000313" key="3">
    <source>
        <dbReference type="EMBL" id="MBF4767799.1"/>
    </source>
</evidence>
<protein>
    <submittedName>
        <fullName evidence="3">LytR C-terminal domain-containing protein</fullName>
    </submittedName>
</protein>
<evidence type="ECO:0000259" key="2">
    <source>
        <dbReference type="Pfam" id="PF13399"/>
    </source>
</evidence>
<proteinExistence type="predicted"/>
<dbReference type="InterPro" id="IPR027381">
    <property type="entry name" value="LytR/CpsA/Psr_C"/>
</dbReference>
<dbReference type="Proteomes" id="UP000660668">
    <property type="component" value="Unassembled WGS sequence"/>
</dbReference>
<name>A0A930VHT2_9ACTN</name>
<feature type="transmembrane region" description="Helical" evidence="1">
    <location>
        <begin position="7"/>
        <end position="27"/>
    </location>
</feature>
<dbReference type="EMBL" id="JADKPO010000009">
    <property type="protein sequence ID" value="MBF4767799.1"/>
    <property type="molecule type" value="Genomic_DNA"/>
</dbReference>
<sequence length="170" mass="18156">MNFHLKTIITLSVLCVMLVAGGFWGYAAMTRPLPADPDPGKCTLTTLTAGDRIRASQVTVSVLNASNRSGLADRTLNLFADQGFGEGDIGNAPEGSEVKVAEIWTDDPNRADVRLVRTRLGPEADVVRRDVTGAGVVVVVGDDFEKLVKGKRTVAVEEDTEICVPNVETS</sequence>
<dbReference type="Gene3D" id="3.30.70.2390">
    <property type="match status" value="1"/>
</dbReference>
<dbReference type="AlphaFoldDB" id="A0A930VHT2"/>
<comment type="caution">
    <text evidence="3">The sequence shown here is derived from an EMBL/GenBank/DDBJ whole genome shotgun (WGS) entry which is preliminary data.</text>
</comment>
<gene>
    <name evidence="3" type="ORF">ISU10_08470</name>
</gene>
<evidence type="ECO:0000313" key="4">
    <source>
        <dbReference type="Proteomes" id="UP000660668"/>
    </source>
</evidence>
<dbReference type="RefSeq" id="WP_194695949.1">
    <property type="nucleotide sequence ID" value="NZ_JADKPO010000009.1"/>
</dbReference>
<dbReference type="Pfam" id="PF13399">
    <property type="entry name" value="LytR_C"/>
    <property type="match status" value="1"/>
</dbReference>
<keyword evidence="4" id="KW-1185">Reference proteome</keyword>
<organism evidence="3 4">
    <name type="scientific">Nocardioides agariphilus</name>
    <dbReference type="NCBI Taxonomy" id="433664"/>
    <lineage>
        <taxon>Bacteria</taxon>
        <taxon>Bacillati</taxon>
        <taxon>Actinomycetota</taxon>
        <taxon>Actinomycetes</taxon>
        <taxon>Propionibacteriales</taxon>
        <taxon>Nocardioidaceae</taxon>
        <taxon>Nocardioides</taxon>
    </lineage>
</organism>
<keyword evidence="1" id="KW-0472">Membrane</keyword>
<evidence type="ECO:0000256" key="1">
    <source>
        <dbReference type="SAM" id="Phobius"/>
    </source>
</evidence>